<dbReference type="FunFam" id="1.20.1560.10:FF:000011">
    <property type="entry name" value="Multidrug ABC transporter ATP-binding protein"/>
    <property type="match status" value="1"/>
</dbReference>
<dbReference type="GO" id="GO:0005886">
    <property type="term" value="C:plasma membrane"/>
    <property type="evidence" value="ECO:0007669"/>
    <property type="project" value="UniProtKB-SubCell"/>
</dbReference>
<dbReference type="Gene3D" id="3.40.50.300">
    <property type="entry name" value="P-loop containing nucleotide triphosphate hydrolases"/>
    <property type="match status" value="1"/>
</dbReference>
<dbReference type="InterPro" id="IPR003593">
    <property type="entry name" value="AAA+_ATPase"/>
</dbReference>
<dbReference type="Proteomes" id="UP000243650">
    <property type="component" value="Unassembled WGS sequence"/>
</dbReference>
<feature type="transmembrane region" description="Helical" evidence="10">
    <location>
        <begin position="281"/>
        <end position="308"/>
    </location>
</feature>
<dbReference type="PANTHER" id="PTHR43394:SF1">
    <property type="entry name" value="ATP-BINDING CASSETTE SUB-FAMILY B MEMBER 10, MITOCHONDRIAL"/>
    <property type="match status" value="1"/>
</dbReference>
<keyword evidence="5" id="KW-0547">Nucleotide-binding</keyword>
<gene>
    <name evidence="13" type="ORF">C6I21_04910</name>
</gene>
<evidence type="ECO:0000256" key="2">
    <source>
        <dbReference type="ARBA" id="ARBA00022448"/>
    </source>
</evidence>
<keyword evidence="3" id="KW-1003">Cell membrane</keyword>
<evidence type="ECO:0000259" key="11">
    <source>
        <dbReference type="PROSITE" id="PS50893"/>
    </source>
</evidence>
<dbReference type="InterPro" id="IPR017871">
    <property type="entry name" value="ABC_transporter-like_CS"/>
</dbReference>
<evidence type="ECO:0000256" key="5">
    <source>
        <dbReference type="ARBA" id="ARBA00022741"/>
    </source>
</evidence>
<keyword evidence="2" id="KW-0813">Transport</keyword>
<evidence type="ECO:0000256" key="4">
    <source>
        <dbReference type="ARBA" id="ARBA00022692"/>
    </source>
</evidence>
<dbReference type="AlphaFoldDB" id="A0A2P6MIL6"/>
<dbReference type="InterPro" id="IPR011527">
    <property type="entry name" value="ABC1_TM_dom"/>
</dbReference>
<feature type="domain" description="ABC transporter" evidence="11">
    <location>
        <begin position="363"/>
        <end position="596"/>
    </location>
</feature>
<dbReference type="OrthoDB" id="9770415at2"/>
<evidence type="ECO:0000313" key="14">
    <source>
        <dbReference type="Proteomes" id="UP000243650"/>
    </source>
</evidence>
<dbReference type="InterPro" id="IPR027417">
    <property type="entry name" value="P-loop_NTPase"/>
</dbReference>
<dbReference type="InterPro" id="IPR036640">
    <property type="entry name" value="ABC1_TM_sf"/>
</dbReference>
<keyword evidence="6 13" id="KW-0067">ATP-binding</keyword>
<sequence length="605" mass="66936">MRNSLKEPFQYPKIDTEPPEQAKRRADDWKGTLRRLGAYLLVHKKKLVLTLLMVALSSSMALLGPLIVGLSIDELLVNENTGILLPALAGLAAVYVLHSVSVYLQHYWMLGAAQKTIYTLRTDFFDHLQLLPVGFFDKRRHGELMSRMTNDMDNISNTLNTSVIQLGQSLLTLGGVLVVMLYLSPMLTAVTLFIVPAMYFGMKWITRRTGPLFKAQQSRLGDMTGYTQETLNGQQLIQAYSQEERVMASFNDYSRSYRLAAFWAQTISGFIPKLMNMLNNAGFAVIAGVGGILALQGYITVGVIVIFAEYARQFTRPLNDLANQFNVLLSAIAGAERVFTMMDEPKEETRASKRMKRPVRGAVSFEHVTFAYEQETIIDDVTFRAEPGEMIAFAGPTGAGKTTLISLLARFYEPASGSILLDGEPISGYGMEELRGEMAFVLQDSYLFAGSIRENIRYGRLDASDEEVEAAAEAADAGRFIRRLPDGYETKLGSGGSGISQGQKQLLSIARALLADPAVLVLDEATSSIDTITELHIQRALKRLMKGRTSIVIAHRLNTIRRADTIVVLEEGRVVEQGSHDELIQQSGSYQAMIQSQQEGKAEMA</sequence>
<organism evidence="13 14">
    <name type="scientific">Alkalicoccus urumqiensis</name>
    <name type="common">Bacillus urumqiensis</name>
    <dbReference type="NCBI Taxonomy" id="1548213"/>
    <lineage>
        <taxon>Bacteria</taxon>
        <taxon>Bacillati</taxon>
        <taxon>Bacillota</taxon>
        <taxon>Bacilli</taxon>
        <taxon>Bacillales</taxon>
        <taxon>Bacillaceae</taxon>
        <taxon>Alkalicoccus</taxon>
    </lineage>
</organism>
<dbReference type="GO" id="GO:0016887">
    <property type="term" value="F:ATP hydrolysis activity"/>
    <property type="evidence" value="ECO:0007669"/>
    <property type="project" value="InterPro"/>
</dbReference>
<evidence type="ECO:0000256" key="8">
    <source>
        <dbReference type="ARBA" id="ARBA00023136"/>
    </source>
</evidence>
<protein>
    <submittedName>
        <fullName evidence="13">Multidrug ABC transporter ATP-binding protein</fullName>
    </submittedName>
</protein>
<evidence type="ECO:0000313" key="13">
    <source>
        <dbReference type="EMBL" id="PRO66144.1"/>
    </source>
</evidence>
<evidence type="ECO:0000256" key="3">
    <source>
        <dbReference type="ARBA" id="ARBA00022475"/>
    </source>
</evidence>
<dbReference type="PANTHER" id="PTHR43394">
    <property type="entry name" value="ATP-DEPENDENT PERMEASE MDL1, MITOCHONDRIAL"/>
    <property type="match status" value="1"/>
</dbReference>
<dbReference type="Pfam" id="PF00664">
    <property type="entry name" value="ABC_membrane"/>
    <property type="match status" value="1"/>
</dbReference>
<dbReference type="PROSITE" id="PS00211">
    <property type="entry name" value="ABC_TRANSPORTER_1"/>
    <property type="match status" value="1"/>
</dbReference>
<evidence type="ECO:0000256" key="7">
    <source>
        <dbReference type="ARBA" id="ARBA00022989"/>
    </source>
</evidence>
<feature type="region of interest" description="Disordered" evidence="9">
    <location>
        <begin position="1"/>
        <end position="26"/>
    </location>
</feature>
<dbReference type="PROSITE" id="PS50929">
    <property type="entry name" value="ABC_TM1F"/>
    <property type="match status" value="1"/>
</dbReference>
<evidence type="ECO:0000259" key="12">
    <source>
        <dbReference type="PROSITE" id="PS50929"/>
    </source>
</evidence>
<reference evidence="13" key="1">
    <citation type="submission" date="2018-03" db="EMBL/GenBank/DDBJ databases">
        <title>Bacillus urumqiensis sp. nov., a moderately haloalkaliphilic bacterium isolated from a salt lake.</title>
        <authorList>
            <person name="Zhao B."/>
            <person name="Liao Z."/>
        </authorList>
    </citation>
    <scope>NUCLEOTIDE SEQUENCE [LARGE SCALE GENOMIC DNA]</scope>
    <source>
        <strain evidence="13">BZ-SZ-XJ18</strain>
    </source>
</reference>
<dbReference type="SUPFAM" id="SSF52540">
    <property type="entry name" value="P-loop containing nucleoside triphosphate hydrolases"/>
    <property type="match status" value="1"/>
</dbReference>
<keyword evidence="14" id="KW-1185">Reference proteome</keyword>
<keyword evidence="8 10" id="KW-0472">Membrane</keyword>
<comment type="subcellular location">
    <subcellularLocation>
        <location evidence="1">Cell membrane</location>
        <topology evidence="1">Multi-pass membrane protein</topology>
    </subcellularLocation>
</comment>
<dbReference type="Pfam" id="PF00005">
    <property type="entry name" value="ABC_tran"/>
    <property type="match status" value="1"/>
</dbReference>
<dbReference type="InterPro" id="IPR003439">
    <property type="entry name" value="ABC_transporter-like_ATP-bd"/>
</dbReference>
<dbReference type="SMART" id="SM00382">
    <property type="entry name" value="AAA"/>
    <property type="match status" value="1"/>
</dbReference>
<evidence type="ECO:0000256" key="1">
    <source>
        <dbReference type="ARBA" id="ARBA00004651"/>
    </source>
</evidence>
<feature type="compositionally biased region" description="Basic and acidic residues" evidence="9">
    <location>
        <begin position="14"/>
        <end position="26"/>
    </location>
</feature>
<dbReference type="RefSeq" id="WP_105958335.1">
    <property type="nucleotide sequence ID" value="NZ_PVNS01000004.1"/>
</dbReference>
<dbReference type="SUPFAM" id="SSF90123">
    <property type="entry name" value="ABC transporter transmembrane region"/>
    <property type="match status" value="1"/>
</dbReference>
<dbReference type="FunFam" id="3.40.50.300:FF:000287">
    <property type="entry name" value="Multidrug ABC transporter ATP-binding protein"/>
    <property type="match status" value="1"/>
</dbReference>
<evidence type="ECO:0000256" key="6">
    <source>
        <dbReference type="ARBA" id="ARBA00022840"/>
    </source>
</evidence>
<dbReference type="GO" id="GO:0005524">
    <property type="term" value="F:ATP binding"/>
    <property type="evidence" value="ECO:0007669"/>
    <property type="project" value="UniProtKB-KW"/>
</dbReference>
<accession>A0A2P6MIL6</accession>
<dbReference type="EMBL" id="PVNS01000004">
    <property type="protein sequence ID" value="PRO66144.1"/>
    <property type="molecule type" value="Genomic_DNA"/>
</dbReference>
<keyword evidence="7 10" id="KW-1133">Transmembrane helix</keyword>
<dbReference type="PROSITE" id="PS50893">
    <property type="entry name" value="ABC_TRANSPORTER_2"/>
    <property type="match status" value="1"/>
</dbReference>
<proteinExistence type="predicted"/>
<feature type="transmembrane region" description="Helical" evidence="10">
    <location>
        <begin position="47"/>
        <end position="71"/>
    </location>
</feature>
<feature type="domain" description="ABC transmembrane type-1" evidence="12">
    <location>
        <begin position="48"/>
        <end position="330"/>
    </location>
</feature>
<name>A0A2P6MIL6_ALKUR</name>
<dbReference type="CDD" id="cd18547">
    <property type="entry name" value="ABC_6TM_Tm288_like"/>
    <property type="match status" value="1"/>
</dbReference>
<dbReference type="Gene3D" id="1.20.1560.10">
    <property type="entry name" value="ABC transporter type 1, transmembrane domain"/>
    <property type="match status" value="1"/>
</dbReference>
<feature type="transmembrane region" description="Helical" evidence="10">
    <location>
        <begin position="83"/>
        <end position="104"/>
    </location>
</feature>
<dbReference type="InterPro" id="IPR039421">
    <property type="entry name" value="Type_1_exporter"/>
</dbReference>
<keyword evidence="4 10" id="KW-0812">Transmembrane</keyword>
<evidence type="ECO:0000256" key="10">
    <source>
        <dbReference type="SAM" id="Phobius"/>
    </source>
</evidence>
<dbReference type="GO" id="GO:0015421">
    <property type="term" value="F:ABC-type oligopeptide transporter activity"/>
    <property type="evidence" value="ECO:0007669"/>
    <property type="project" value="TreeGrafter"/>
</dbReference>
<comment type="caution">
    <text evidence="13">The sequence shown here is derived from an EMBL/GenBank/DDBJ whole genome shotgun (WGS) entry which is preliminary data.</text>
</comment>
<evidence type="ECO:0000256" key="9">
    <source>
        <dbReference type="SAM" id="MobiDB-lite"/>
    </source>
</evidence>